<protein>
    <recommendedName>
        <fullName evidence="3">CopG family transcriptional regulator</fullName>
    </recommendedName>
</protein>
<evidence type="ECO:0000313" key="2">
    <source>
        <dbReference type="Proteomes" id="UP001519887"/>
    </source>
</evidence>
<name>A0ABS7C3N0_9BACL</name>
<gene>
    <name evidence="1" type="ORF">K0U00_15370</name>
</gene>
<dbReference type="RefSeq" id="WP_210039188.1">
    <property type="nucleotide sequence ID" value="NZ_JBHLVU010000043.1"/>
</dbReference>
<keyword evidence="2" id="KW-1185">Reference proteome</keyword>
<dbReference type="EMBL" id="JAHZIK010000358">
    <property type="protein sequence ID" value="MBW7455405.1"/>
    <property type="molecule type" value="Genomic_DNA"/>
</dbReference>
<reference evidence="1 2" key="1">
    <citation type="submission" date="2021-07" db="EMBL/GenBank/DDBJ databases">
        <title>Paenibacillus radiodurans sp. nov., isolated from the southeastern edge of Tengger Desert.</title>
        <authorList>
            <person name="Zhang G."/>
        </authorList>
    </citation>
    <scope>NUCLEOTIDE SEQUENCE [LARGE SCALE GENOMIC DNA]</scope>
    <source>
        <strain evidence="1 2">CCM 7311</strain>
    </source>
</reference>
<evidence type="ECO:0008006" key="3">
    <source>
        <dbReference type="Google" id="ProtNLM"/>
    </source>
</evidence>
<organism evidence="1 2">
    <name type="scientific">Paenibacillus sepulcri</name>
    <dbReference type="NCBI Taxonomy" id="359917"/>
    <lineage>
        <taxon>Bacteria</taxon>
        <taxon>Bacillati</taxon>
        <taxon>Bacillota</taxon>
        <taxon>Bacilli</taxon>
        <taxon>Bacillales</taxon>
        <taxon>Paenibacillaceae</taxon>
        <taxon>Paenibacillus</taxon>
    </lineage>
</organism>
<dbReference type="InterPro" id="IPR013321">
    <property type="entry name" value="Arc_rbn_hlx_hlx"/>
</dbReference>
<dbReference type="Proteomes" id="UP001519887">
    <property type="component" value="Unassembled WGS sequence"/>
</dbReference>
<dbReference type="Gene3D" id="1.10.1220.10">
    <property type="entry name" value="Met repressor-like"/>
    <property type="match status" value="1"/>
</dbReference>
<comment type="caution">
    <text evidence="1">The sequence shown here is derived from an EMBL/GenBank/DDBJ whole genome shotgun (WGS) entry which is preliminary data.</text>
</comment>
<dbReference type="InterPro" id="IPR010985">
    <property type="entry name" value="Ribbon_hlx_hlx"/>
</dbReference>
<sequence>MTTKKVKLGVPRQEGQLSMMFPRGGPREGAGRRAIGETKKISLTLSKEAWQEIENQCSELDKSRSELLREILEAHFHEKEVRKE</sequence>
<dbReference type="SUPFAM" id="SSF47598">
    <property type="entry name" value="Ribbon-helix-helix"/>
    <property type="match status" value="1"/>
</dbReference>
<evidence type="ECO:0000313" key="1">
    <source>
        <dbReference type="EMBL" id="MBW7455405.1"/>
    </source>
</evidence>
<proteinExistence type="predicted"/>
<accession>A0ABS7C3N0</accession>